<dbReference type="NCBIfam" id="TIGR00492">
    <property type="entry name" value="alr"/>
    <property type="match status" value="1"/>
</dbReference>
<feature type="binding site" evidence="9 12">
    <location>
        <position position="778"/>
    </location>
    <ligand>
        <name>substrate</name>
    </ligand>
</feature>
<dbReference type="InterPro" id="IPR005863">
    <property type="entry name" value="UDP-N-AcMur_synth"/>
</dbReference>
<dbReference type="PRINTS" id="PR00992">
    <property type="entry name" value="ALARACEMASE"/>
</dbReference>
<feature type="modified residue" description="N6-(pyridoxal phosphate)lysine" evidence="9 11">
    <location>
        <position position="501"/>
    </location>
</feature>
<dbReference type="GO" id="GO:0008784">
    <property type="term" value="F:alanine racemase activity"/>
    <property type="evidence" value="ECO:0007669"/>
    <property type="project" value="UniProtKB-UniRule"/>
</dbReference>
<dbReference type="InterPro" id="IPR013221">
    <property type="entry name" value="Mur_ligase_cen"/>
</dbReference>
<keyword evidence="2 10" id="KW-0132">Cell division</keyword>
<evidence type="ECO:0000313" key="14">
    <source>
        <dbReference type="EMBL" id="PJF48806.1"/>
    </source>
</evidence>
<keyword evidence="10" id="KW-0963">Cytoplasm</keyword>
<dbReference type="GO" id="GO:0005524">
    <property type="term" value="F:ATP binding"/>
    <property type="evidence" value="ECO:0007669"/>
    <property type="project" value="UniProtKB-UniRule"/>
</dbReference>
<dbReference type="Proteomes" id="UP000230790">
    <property type="component" value="Unassembled WGS sequence"/>
</dbReference>
<comment type="function">
    <text evidence="9">Catalyzes the interconversion of L-alanine and D-alanine. May also act on other amino acids.</text>
</comment>
<evidence type="ECO:0000256" key="5">
    <source>
        <dbReference type="ARBA" id="ARBA00022984"/>
    </source>
</evidence>
<dbReference type="SMART" id="SM01005">
    <property type="entry name" value="Ala_racemase_C"/>
    <property type="match status" value="1"/>
</dbReference>
<dbReference type="InterPro" id="IPR001608">
    <property type="entry name" value="Ala_racemase_N"/>
</dbReference>
<keyword evidence="7 10" id="KW-0131">Cell cycle</keyword>
<dbReference type="GO" id="GO:0071555">
    <property type="term" value="P:cell wall organization"/>
    <property type="evidence" value="ECO:0007669"/>
    <property type="project" value="UniProtKB-KW"/>
</dbReference>
<dbReference type="InterPro" id="IPR035911">
    <property type="entry name" value="MurE/MurF_N"/>
</dbReference>
<dbReference type="SUPFAM" id="SSF53623">
    <property type="entry name" value="MurD-like peptide ligases, catalytic domain"/>
    <property type="match status" value="1"/>
</dbReference>
<feature type="binding site" evidence="9 12">
    <location>
        <position position="599"/>
    </location>
    <ligand>
        <name>substrate</name>
    </ligand>
</feature>
<dbReference type="InterPro" id="IPR036565">
    <property type="entry name" value="Mur-like_cat_sf"/>
</dbReference>
<keyword evidence="10" id="KW-0067">ATP-binding</keyword>
<feature type="domain" description="Alanine racemase C-terminal" evidence="13">
    <location>
        <begin position="709"/>
        <end position="836"/>
    </location>
</feature>
<dbReference type="GO" id="GO:0008360">
    <property type="term" value="P:regulation of cell shape"/>
    <property type="evidence" value="ECO:0007669"/>
    <property type="project" value="UniProtKB-KW"/>
</dbReference>
<evidence type="ECO:0000256" key="8">
    <source>
        <dbReference type="ARBA" id="ARBA00023316"/>
    </source>
</evidence>
<dbReference type="Pfam" id="PF01225">
    <property type="entry name" value="Mur_ligase"/>
    <property type="match status" value="1"/>
</dbReference>
<evidence type="ECO:0000256" key="7">
    <source>
        <dbReference type="ARBA" id="ARBA00023306"/>
    </source>
</evidence>
<keyword evidence="4 10" id="KW-0133">Cell shape</keyword>
<dbReference type="Gene3D" id="2.40.37.10">
    <property type="entry name" value="Lyase, Ornithine Decarboxylase, Chain A, domain 1"/>
    <property type="match status" value="1"/>
</dbReference>
<reference evidence="14 15" key="1">
    <citation type="submission" date="2017-11" db="EMBL/GenBank/DDBJ databases">
        <title>Evolution of Phototrophy in the Chloroflexi Phylum Driven by Horizontal Gene Transfer.</title>
        <authorList>
            <person name="Ward L.M."/>
            <person name="Hemp J."/>
            <person name="Shih P.M."/>
            <person name="Mcglynn S.E."/>
            <person name="Fischer W."/>
        </authorList>
    </citation>
    <scope>NUCLEOTIDE SEQUENCE [LARGE SCALE GENOMIC DNA]</scope>
    <source>
        <strain evidence="14">JP3_7</strain>
    </source>
</reference>
<proteinExistence type="inferred from homology"/>
<dbReference type="EC" id="6.3.2.10" evidence="10"/>
<comment type="catalytic activity">
    <reaction evidence="10">
        <text>D-alanyl-D-alanine + UDP-N-acetyl-alpha-D-muramoyl-L-alanyl-gamma-D-glutamyl-meso-2,6-diaminopimelate + ATP = UDP-N-acetyl-alpha-D-muramoyl-L-alanyl-gamma-D-glutamyl-meso-2,6-diaminopimeloyl-D-alanyl-D-alanine + ADP + phosphate + H(+)</text>
        <dbReference type="Rhea" id="RHEA:28374"/>
        <dbReference type="ChEBI" id="CHEBI:15378"/>
        <dbReference type="ChEBI" id="CHEBI:30616"/>
        <dbReference type="ChEBI" id="CHEBI:43474"/>
        <dbReference type="ChEBI" id="CHEBI:57822"/>
        <dbReference type="ChEBI" id="CHEBI:61386"/>
        <dbReference type="ChEBI" id="CHEBI:83905"/>
        <dbReference type="ChEBI" id="CHEBI:456216"/>
        <dbReference type="EC" id="6.3.2.10"/>
    </reaction>
</comment>
<dbReference type="EMBL" id="PGTN01000006">
    <property type="protein sequence ID" value="PJF48806.1"/>
    <property type="molecule type" value="Genomic_DNA"/>
</dbReference>
<evidence type="ECO:0000256" key="9">
    <source>
        <dbReference type="HAMAP-Rule" id="MF_01201"/>
    </source>
</evidence>
<comment type="subcellular location">
    <subcellularLocation>
        <location evidence="10">Cytoplasm</location>
    </subcellularLocation>
</comment>
<dbReference type="GO" id="GO:0047480">
    <property type="term" value="F:UDP-N-acetylmuramoyl-tripeptide-D-alanyl-D-alanine ligase activity"/>
    <property type="evidence" value="ECO:0007669"/>
    <property type="project" value="UniProtKB-UniRule"/>
</dbReference>
<comment type="pathway">
    <text evidence="9">Amino-acid biosynthesis; D-alanine biosynthesis; D-alanine from L-alanine: step 1/1.</text>
</comment>
<feature type="active site" description="Proton acceptor; specific for L-alanine" evidence="9">
    <location>
        <position position="730"/>
    </location>
</feature>
<dbReference type="Gene3D" id="3.90.190.20">
    <property type="entry name" value="Mur ligase, C-terminal domain"/>
    <property type="match status" value="1"/>
</dbReference>
<comment type="similarity">
    <text evidence="10">Belongs to the MurCDEF family. MurF subfamily.</text>
</comment>
<dbReference type="GO" id="GO:0051301">
    <property type="term" value="P:cell division"/>
    <property type="evidence" value="ECO:0007669"/>
    <property type="project" value="UniProtKB-KW"/>
</dbReference>
<dbReference type="GO" id="GO:0030170">
    <property type="term" value="F:pyridoxal phosphate binding"/>
    <property type="evidence" value="ECO:0007669"/>
    <property type="project" value="UniProtKB-UniRule"/>
</dbReference>
<dbReference type="FunFam" id="3.20.20.10:FF:000002">
    <property type="entry name" value="Alanine racemase"/>
    <property type="match status" value="1"/>
</dbReference>
<dbReference type="Pfam" id="PF00842">
    <property type="entry name" value="Ala_racemase_C"/>
    <property type="match status" value="1"/>
</dbReference>
<evidence type="ECO:0000256" key="6">
    <source>
        <dbReference type="ARBA" id="ARBA00023235"/>
    </source>
</evidence>
<evidence type="ECO:0000259" key="13">
    <source>
        <dbReference type="SMART" id="SM01005"/>
    </source>
</evidence>
<feature type="active site" description="Proton acceptor; specific for D-alanine" evidence="9">
    <location>
        <position position="501"/>
    </location>
</feature>
<dbReference type="PROSITE" id="PS00395">
    <property type="entry name" value="ALANINE_RACEMASE"/>
    <property type="match status" value="1"/>
</dbReference>
<evidence type="ECO:0000256" key="1">
    <source>
        <dbReference type="ARBA" id="ARBA00001933"/>
    </source>
</evidence>
<evidence type="ECO:0000256" key="11">
    <source>
        <dbReference type="PIRSR" id="PIRSR600821-50"/>
    </source>
</evidence>
<comment type="cofactor">
    <cofactor evidence="1 9 11">
        <name>pyridoxal 5'-phosphate</name>
        <dbReference type="ChEBI" id="CHEBI:597326"/>
    </cofactor>
</comment>
<keyword evidence="3 9" id="KW-0663">Pyridoxal phosphate</keyword>
<accession>A0A2M8QG74</accession>
<dbReference type="AlphaFoldDB" id="A0A2M8QG74"/>
<dbReference type="SUPFAM" id="SSF50621">
    <property type="entry name" value="Alanine racemase C-terminal domain-like"/>
    <property type="match status" value="1"/>
</dbReference>
<comment type="function">
    <text evidence="10">Involved in cell wall formation. Catalyzes the final step in the synthesis of UDP-N-acetylmuramoyl-pentapeptide, the precursor of murein.</text>
</comment>
<dbReference type="UniPathway" id="UPA00042">
    <property type="reaction ID" value="UER00497"/>
</dbReference>
<dbReference type="Gene3D" id="3.40.1390.10">
    <property type="entry name" value="MurE/MurF, N-terminal domain"/>
    <property type="match status" value="1"/>
</dbReference>
<dbReference type="InterPro" id="IPR000713">
    <property type="entry name" value="Mur_ligase_N"/>
</dbReference>
<comment type="caution">
    <text evidence="14">The sequence shown here is derived from an EMBL/GenBank/DDBJ whole genome shotgun (WGS) entry which is preliminary data.</text>
</comment>
<dbReference type="GO" id="GO:0008766">
    <property type="term" value="F:UDP-N-acetylmuramoylalanyl-D-glutamyl-2,6-diaminopimelate-D-alanyl-D-alanine ligase activity"/>
    <property type="evidence" value="ECO:0007669"/>
    <property type="project" value="RHEA"/>
</dbReference>
<dbReference type="UniPathway" id="UPA00219"/>
<dbReference type="EC" id="5.1.1.1" evidence="9"/>
<dbReference type="Gene3D" id="3.20.20.10">
    <property type="entry name" value="Alanine racemase"/>
    <property type="match status" value="1"/>
</dbReference>
<evidence type="ECO:0000256" key="12">
    <source>
        <dbReference type="PIRSR" id="PIRSR600821-52"/>
    </source>
</evidence>
<evidence type="ECO:0000313" key="15">
    <source>
        <dbReference type="Proteomes" id="UP000230790"/>
    </source>
</evidence>
<dbReference type="InterPro" id="IPR011079">
    <property type="entry name" value="Ala_racemase_C"/>
</dbReference>
<dbReference type="SUPFAM" id="SSF53244">
    <property type="entry name" value="MurD-like peptide ligases, peptide-binding domain"/>
    <property type="match status" value="1"/>
</dbReference>
<dbReference type="InterPro" id="IPR009006">
    <property type="entry name" value="Ala_racemase/Decarboxylase_C"/>
</dbReference>
<dbReference type="GO" id="GO:0005829">
    <property type="term" value="C:cytosol"/>
    <property type="evidence" value="ECO:0007669"/>
    <property type="project" value="TreeGrafter"/>
</dbReference>
<dbReference type="HAMAP" id="MF_02019">
    <property type="entry name" value="MurF"/>
    <property type="match status" value="1"/>
</dbReference>
<dbReference type="PANTHER" id="PTHR30511:SF0">
    <property type="entry name" value="ALANINE RACEMASE, CATABOLIC-RELATED"/>
    <property type="match status" value="1"/>
</dbReference>
<comment type="catalytic activity">
    <reaction evidence="9">
        <text>L-alanine = D-alanine</text>
        <dbReference type="Rhea" id="RHEA:20249"/>
        <dbReference type="ChEBI" id="CHEBI:57416"/>
        <dbReference type="ChEBI" id="CHEBI:57972"/>
        <dbReference type="EC" id="5.1.1.1"/>
    </reaction>
</comment>
<comment type="pathway">
    <text evidence="10">Cell wall biogenesis; peptidoglycan biosynthesis.</text>
</comment>
<dbReference type="InterPro" id="IPR004101">
    <property type="entry name" value="Mur_ligase_C"/>
</dbReference>
<keyword evidence="10" id="KW-0547">Nucleotide-binding</keyword>
<dbReference type="InterPro" id="IPR029066">
    <property type="entry name" value="PLP-binding_barrel"/>
</dbReference>
<dbReference type="PANTHER" id="PTHR30511">
    <property type="entry name" value="ALANINE RACEMASE"/>
    <property type="match status" value="1"/>
</dbReference>
<dbReference type="InterPro" id="IPR000821">
    <property type="entry name" value="Ala_racemase"/>
</dbReference>
<keyword evidence="6 9" id="KW-0413">Isomerase</keyword>
<dbReference type="InterPro" id="IPR036615">
    <property type="entry name" value="Mur_ligase_C_dom_sf"/>
</dbReference>
<evidence type="ECO:0000256" key="2">
    <source>
        <dbReference type="ARBA" id="ARBA00022618"/>
    </source>
</evidence>
<organism evidence="14 15">
    <name type="scientific">Candidatus Thermofonsia Clade 3 bacterium</name>
    <dbReference type="NCBI Taxonomy" id="2364212"/>
    <lineage>
        <taxon>Bacteria</taxon>
        <taxon>Bacillati</taxon>
        <taxon>Chloroflexota</taxon>
        <taxon>Candidatus Thermofontia</taxon>
        <taxon>Candidatus Thermofonsia Clade 3</taxon>
    </lineage>
</organism>
<sequence length="836" mass="89426">MIRLLDLIEATGGRLLGDAPGARAFAGFCFDSRRARPGELFVALRTERGDGHDFVADAIRKGAGGALVEAGRLVAREPFAPDDAPPLIVVPDTYEALTRYARHIIRRRNLPVIAITGSVGKSSTRAAIAAVLGRRFRVFQNPANFNGRLGVPIALGALEAEHEIIVLEMGADRLGEIRELCEIAAPRVGVVTNVSEAHLAYFGALDETAREKRALVEALPTDGLAILNCEDPRVWAMRDFTRAQVVAVGASLCQAAPPHLHPLSCAIAHAMARHYGIPEREAGEALSRLPALPGRKSVLRGVNGAILVDDSFNASPASMRDAVAWASGDLPARVGAHPRGCRFLVFGDMDHLGEHSARLHREIGALVAQRADGRIRLITLGEQAYHVAEGAREAGMDPASVVVTYLARDAVAYIRDHARAGDLVLVKGDVSARMERIVAELLADRADLARLPRQEPGWESVRVAMPSRPTWLEVDLDAIAHNARAVKAVVGEDVALMAVLKADGYGHGAVKVARTALNNGASACAVASLNEAAALRNAGIDAPILILGFTPPWHAREALLRDVALTVYDLDVARAYARAAQELNRTARLHVKVDTGMGRLGVLPDAAPDFIRAVAALPGVCVEGIFTHFSCADSDPDYTRLQIARFREVLDALGDALPTLRYVHAANSAGALAYPEARFNLVRVGLALYGLNPFSPAPLRPAGLALRPALTWKTTIAQVKRLPPGSPVSYGKQFICQRETTIAVIPVGYADGFRRAPSTFGEVLVRGRRAPIVGAVCMDQAMIDVSHIPGVRLGDEVVLIGRQGDQRITAEDVAARLGTISYEVISAILARVPRVS</sequence>
<dbReference type="Pfam" id="PF08245">
    <property type="entry name" value="Mur_ligase_M"/>
    <property type="match status" value="1"/>
</dbReference>
<keyword evidence="10" id="KW-0436">Ligase</keyword>
<dbReference type="GO" id="GO:0030632">
    <property type="term" value="P:D-alanine biosynthetic process"/>
    <property type="evidence" value="ECO:0007669"/>
    <property type="project" value="UniProtKB-UniRule"/>
</dbReference>
<dbReference type="SUPFAM" id="SSF63418">
    <property type="entry name" value="MurE/MurF N-terminal domain"/>
    <property type="match status" value="1"/>
</dbReference>
<dbReference type="HAMAP" id="MF_01201">
    <property type="entry name" value="Ala_racemase"/>
    <property type="match status" value="1"/>
</dbReference>
<dbReference type="InterPro" id="IPR020622">
    <property type="entry name" value="Ala_racemase_pyridoxalP-BS"/>
</dbReference>
<keyword evidence="5 10" id="KW-0573">Peptidoglycan synthesis</keyword>
<dbReference type="Gene3D" id="3.40.1190.10">
    <property type="entry name" value="Mur-like, catalytic domain"/>
    <property type="match status" value="1"/>
</dbReference>
<gene>
    <name evidence="14" type="primary">alr</name>
    <name evidence="10" type="synonym">murF</name>
    <name evidence="14" type="ORF">CUN48_01800</name>
</gene>
<comment type="similarity">
    <text evidence="9">Belongs to the alanine racemase family.</text>
</comment>
<protein>
    <recommendedName>
        <fullName evidence="9 10">Multifunctional fusion protein</fullName>
    </recommendedName>
    <domain>
        <recommendedName>
            <fullName evidence="10">UDP-N-acetylmuramoyl-tripeptide--D-alanyl-D-alanine ligase</fullName>
            <ecNumber evidence="10">6.3.2.10</ecNumber>
        </recommendedName>
        <alternativeName>
            <fullName evidence="10">D-alanyl-D-alanine-adding enzyme</fullName>
        </alternativeName>
    </domain>
    <domain>
        <recommendedName>
            <fullName evidence="9">Alanine racemase</fullName>
            <ecNumber evidence="9">5.1.1.1</ecNumber>
        </recommendedName>
    </domain>
</protein>
<keyword evidence="8 10" id="KW-0961">Cell wall biogenesis/degradation</keyword>
<dbReference type="CDD" id="cd00430">
    <property type="entry name" value="PLPDE_III_AR"/>
    <property type="match status" value="1"/>
</dbReference>
<dbReference type="SUPFAM" id="SSF51419">
    <property type="entry name" value="PLP-binding barrel"/>
    <property type="match status" value="1"/>
</dbReference>
<comment type="caution">
    <text evidence="10">Lacks conserved residue(s) required for the propagation of feature annotation.</text>
</comment>
<dbReference type="Pfam" id="PF02875">
    <property type="entry name" value="Mur_ligase_C"/>
    <property type="match status" value="1"/>
</dbReference>
<evidence type="ECO:0000256" key="4">
    <source>
        <dbReference type="ARBA" id="ARBA00022960"/>
    </source>
</evidence>
<dbReference type="Pfam" id="PF01168">
    <property type="entry name" value="Ala_racemase_N"/>
    <property type="match status" value="1"/>
</dbReference>
<dbReference type="GO" id="GO:0009252">
    <property type="term" value="P:peptidoglycan biosynthetic process"/>
    <property type="evidence" value="ECO:0007669"/>
    <property type="project" value="UniProtKB-UniRule"/>
</dbReference>
<name>A0A2M8QG74_9CHLR</name>
<evidence type="ECO:0000256" key="10">
    <source>
        <dbReference type="HAMAP-Rule" id="MF_02019"/>
    </source>
</evidence>
<evidence type="ECO:0000256" key="3">
    <source>
        <dbReference type="ARBA" id="ARBA00022898"/>
    </source>
</evidence>